<keyword evidence="7 11" id="KW-0479">Metal-binding</keyword>
<comment type="caution">
    <text evidence="13">The sequence shown here is derived from an EMBL/GenBank/DDBJ whole genome shotgun (WGS) entry which is preliminary data.</text>
</comment>
<keyword evidence="10 11" id="KW-0460">Magnesium</keyword>
<sequence>MKTVNIYTDGACRGNPGLGGWGVIIEYENITKEYFGGEKNTTNNKMELKAAIEGLKILKEACKVNITTDSKYVMDGITSWINNWKKNNWKNASKKDVKNKDLWIELDHYVSMHEVKWNWVKGHSGHEKNEIADELANKGIDSL</sequence>
<dbReference type="EC" id="3.1.26.4" evidence="5 11"/>
<organism evidence="13 14">
    <name type="scientific">SAR86 cluster bacterium</name>
    <dbReference type="NCBI Taxonomy" id="2030880"/>
    <lineage>
        <taxon>Bacteria</taxon>
        <taxon>Pseudomonadati</taxon>
        <taxon>Pseudomonadota</taxon>
        <taxon>Gammaproteobacteria</taxon>
        <taxon>SAR86 cluster</taxon>
    </lineage>
</organism>
<keyword evidence="6 11" id="KW-0540">Nuclease</keyword>
<evidence type="ECO:0000256" key="4">
    <source>
        <dbReference type="ARBA" id="ARBA00011245"/>
    </source>
</evidence>
<dbReference type="InterPro" id="IPR002156">
    <property type="entry name" value="RNaseH_domain"/>
</dbReference>
<name>A0A520MY22_9GAMM</name>
<feature type="domain" description="RNase H type-1" evidence="12">
    <location>
        <begin position="1"/>
        <end position="141"/>
    </location>
</feature>
<comment type="cofactor">
    <cofactor evidence="11">
        <name>Mg(2+)</name>
        <dbReference type="ChEBI" id="CHEBI:18420"/>
    </cofactor>
    <text evidence="11">Binds 1 Mg(2+) ion per subunit. May bind a second metal ion at a regulatory site, or after substrate binding.</text>
</comment>
<evidence type="ECO:0000256" key="7">
    <source>
        <dbReference type="ARBA" id="ARBA00022723"/>
    </source>
</evidence>
<dbReference type="SUPFAM" id="SSF53098">
    <property type="entry name" value="Ribonuclease H-like"/>
    <property type="match status" value="1"/>
</dbReference>
<dbReference type="Proteomes" id="UP000319384">
    <property type="component" value="Unassembled WGS sequence"/>
</dbReference>
<comment type="function">
    <text evidence="2 11">Endonuclease that specifically degrades the RNA of RNA-DNA hybrids.</text>
</comment>
<feature type="binding site" evidence="11">
    <location>
        <position position="133"/>
    </location>
    <ligand>
        <name>Mg(2+)</name>
        <dbReference type="ChEBI" id="CHEBI:18420"/>
        <label>2</label>
    </ligand>
</feature>
<comment type="similarity">
    <text evidence="3 11">Belongs to the RNase H family.</text>
</comment>
<dbReference type="InterPro" id="IPR050092">
    <property type="entry name" value="RNase_H"/>
</dbReference>
<evidence type="ECO:0000313" key="14">
    <source>
        <dbReference type="Proteomes" id="UP000319384"/>
    </source>
</evidence>
<protein>
    <recommendedName>
        <fullName evidence="5 11">Ribonuclease H</fullName>
        <shortName evidence="11">RNase H</shortName>
        <ecNumber evidence="5 11">3.1.26.4</ecNumber>
    </recommendedName>
</protein>
<dbReference type="PROSITE" id="PS50879">
    <property type="entry name" value="RNASE_H_1"/>
    <property type="match status" value="1"/>
</dbReference>
<dbReference type="NCBIfam" id="NF001236">
    <property type="entry name" value="PRK00203.1"/>
    <property type="match status" value="1"/>
</dbReference>
<dbReference type="CDD" id="cd09278">
    <property type="entry name" value="RNase_HI_prokaryote_like"/>
    <property type="match status" value="1"/>
</dbReference>
<evidence type="ECO:0000256" key="8">
    <source>
        <dbReference type="ARBA" id="ARBA00022759"/>
    </source>
</evidence>
<comment type="catalytic activity">
    <reaction evidence="1 11">
        <text>Endonucleolytic cleavage to 5'-phosphomonoester.</text>
        <dbReference type="EC" id="3.1.26.4"/>
    </reaction>
</comment>
<feature type="binding site" evidence="11">
    <location>
        <position position="69"/>
    </location>
    <ligand>
        <name>Mg(2+)</name>
        <dbReference type="ChEBI" id="CHEBI:18420"/>
        <label>1</label>
    </ligand>
</feature>
<evidence type="ECO:0000256" key="2">
    <source>
        <dbReference type="ARBA" id="ARBA00004065"/>
    </source>
</evidence>
<accession>A0A520MY22</accession>
<evidence type="ECO:0000256" key="9">
    <source>
        <dbReference type="ARBA" id="ARBA00022801"/>
    </source>
</evidence>
<dbReference type="Gene3D" id="3.30.420.10">
    <property type="entry name" value="Ribonuclease H-like superfamily/Ribonuclease H"/>
    <property type="match status" value="1"/>
</dbReference>
<evidence type="ECO:0000256" key="3">
    <source>
        <dbReference type="ARBA" id="ARBA00005300"/>
    </source>
</evidence>
<evidence type="ECO:0000256" key="6">
    <source>
        <dbReference type="ARBA" id="ARBA00022722"/>
    </source>
</evidence>
<evidence type="ECO:0000256" key="10">
    <source>
        <dbReference type="ARBA" id="ARBA00022842"/>
    </source>
</evidence>
<evidence type="ECO:0000259" key="12">
    <source>
        <dbReference type="PROSITE" id="PS50879"/>
    </source>
</evidence>
<dbReference type="PANTHER" id="PTHR10642">
    <property type="entry name" value="RIBONUCLEASE H1"/>
    <property type="match status" value="1"/>
</dbReference>
<gene>
    <name evidence="11" type="primary">rnhA</name>
    <name evidence="13" type="ORF">EVA95_02665</name>
</gene>
<evidence type="ECO:0000256" key="11">
    <source>
        <dbReference type="HAMAP-Rule" id="MF_00042"/>
    </source>
</evidence>
<dbReference type="FunFam" id="3.30.420.10:FF:000089">
    <property type="entry name" value="Ribonuclease H"/>
    <property type="match status" value="1"/>
</dbReference>
<evidence type="ECO:0000256" key="1">
    <source>
        <dbReference type="ARBA" id="ARBA00000077"/>
    </source>
</evidence>
<feature type="binding site" evidence="11">
    <location>
        <position position="9"/>
    </location>
    <ligand>
        <name>Mg(2+)</name>
        <dbReference type="ChEBI" id="CHEBI:18420"/>
        <label>2</label>
    </ligand>
</feature>
<dbReference type="GO" id="GO:0000287">
    <property type="term" value="F:magnesium ion binding"/>
    <property type="evidence" value="ECO:0007669"/>
    <property type="project" value="UniProtKB-UniRule"/>
</dbReference>
<keyword evidence="11" id="KW-0963">Cytoplasm</keyword>
<feature type="binding site" evidence="11">
    <location>
        <position position="9"/>
    </location>
    <ligand>
        <name>Mg(2+)</name>
        <dbReference type="ChEBI" id="CHEBI:18420"/>
        <label>1</label>
    </ligand>
</feature>
<reference evidence="13 14" key="1">
    <citation type="submission" date="2019-02" db="EMBL/GenBank/DDBJ databases">
        <title>Prokaryotic population dynamics and viral predation in marine succession experiment using metagenomics: the confinement effect.</title>
        <authorList>
            <person name="Haro-Moreno J.M."/>
            <person name="Rodriguez-Valera F."/>
            <person name="Lopez-Perez M."/>
        </authorList>
    </citation>
    <scope>NUCLEOTIDE SEQUENCE [LARGE SCALE GENOMIC DNA]</scope>
    <source>
        <strain evidence="13">MED-G162</strain>
    </source>
</reference>
<dbReference type="Pfam" id="PF00075">
    <property type="entry name" value="RNase_H"/>
    <property type="match status" value="1"/>
</dbReference>
<comment type="subcellular location">
    <subcellularLocation>
        <location evidence="11">Cytoplasm</location>
    </subcellularLocation>
</comment>
<dbReference type="GO" id="GO:0043137">
    <property type="term" value="P:DNA replication, removal of RNA primer"/>
    <property type="evidence" value="ECO:0007669"/>
    <property type="project" value="TreeGrafter"/>
</dbReference>
<dbReference type="GO" id="GO:0004523">
    <property type="term" value="F:RNA-DNA hybrid ribonuclease activity"/>
    <property type="evidence" value="ECO:0007669"/>
    <property type="project" value="UniProtKB-UniRule"/>
</dbReference>
<dbReference type="EMBL" id="SHBH01000019">
    <property type="protein sequence ID" value="RZO26066.1"/>
    <property type="molecule type" value="Genomic_DNA"/>
</dbReference>
<evidence type="ECO:0000313" key="13">
    <source>
        <dbReference type="EMBL" id="RZO26066.1"/>
    </source>
</evidence>
<dbReference type="InterPro" id="IPR036397">
    <property type="entry name" value="RNaseH_sf"/>
</dbReference>
<dbReference type="InterPro" id="IPR012337">
    <property type="entry name" value="RNaseH-like_sf"/>
</dbReference>
<keyword evidence="8 11" id="KW-0255">Endonuclease</keyword>
<dbReference type="GO" id="GO:0003676">
    <property type="term" value="F:nucleic acid binding"/>
    <property type="evidence" value="ECO:0007669"/>
    <property type="project" value="InterPro"/>
</dbReference>
<dbReference type="AlphaFoldDB" id="A0A520MY22"/>
<proteinExistence type="inferred from homology"/>
<comment type="subunit">
    <text evidence="4 11">Monomer.</text>
</comment>
<dbReference type="PANTHER" id="PTHR10642:SF26">
    <property type="entry name" value="RIBONUCLEASE H1"/>
    <property type="match status" value="1"/>
</dbReference>
<evidence type="ECO:0000256" key="5">
    <source>
        <dbReference type="ARBA" id="ARBA00012180"/>
    </source>
</evidence>
<dbReference type="GO" id="GO:0005737">
    <property type="term" value="C:cytoplasm"/>
    <property type="evidence" value="ECO:0007669"/>
    <property type="project" value="UniProtKB-SubCell"/>
</dbReference>
<dbReference type="InterPro" id="IPR022892">
    <property type="entry name" value="RNaseHI"/>
</dbReference>
<feature type="binding site" evidence="11">
    <location>
        <position position="47"/>
    </location>
    <ligand>
        <name>Mg(2+)</name>
        <dbReference type="ChEBI" id="CHEBI:18420"/>
        <label>1</label>
    </ligand>
</feature>
<keyword evidence="9 11" id="KW-0378">Hydrolase</keyword>
<dbReference type="HAMAP" id="MF_00042">
    <property type="entry name" value="RNase_H"/>
    <property type="match status" value="1"/>
</dbReference>